<proteinExistence type="predicted"/>
<comment type="caution">
    <text evidence="2">The sequence shown here is derived from an EMBL/GenBank/DDBJ whole genome shotgun (WGS) entry which is preliminary data.</text>
</comment>
<evidence type="ECO:0000256" key="1">
    <source>
        <dbReference type="SAM" id="MobiDB-lite"/>
    </source>
</evidence>
<evidence type="ECO:0008006" key="4">
    <source>
        <dbReference type="Google" id="ProtNLM"/>
    </source>
</evidence>
<evidence type="ECO:0000313" key="3">
    <source>
        <dbReference type="Proteomes" id="UP001430848"/>
    </source>
</evidence>
<accession>A0ABR1PPH1</accession>
<organism evidence="2 3">
    <name type="scientific">Diaporthe eres</name>
    <name type="common">Phomopsis oblonga</name>
    <dbReference type="NCBI Taxonomy" id="83184"/>
    <lineage>
        <taxon>Eukaryota</taxon>
        <taxon>Fungi</taxon>
        <taxon>Dikarya</taxon>
        <taxon>Ascomycota</taxon>
        <taxon>Pezizomycotina</taxon>
        <taxon>Sordariomycetes</taxon>
        <taxon>Sordariomycetidae</taxon>
        <taxon>Diaporthales</taxon>
        <taxon>Diaporthaceae</taxon>
        <taxon>Diaporthe</taxon>
        <taxon>Diaporthe eres species complex</taxon>
    </lineage>
</organism>
<sequence>MDRSDSWPVLAQAPPDTEAGSGIDIGDLGETLSFLRCFDTIFLVDDSAAMGPYWADVKALLERITPICAKYDPDGIDLFFLNHRPKGLLSSMSFRKSGYRRIGGNTADTVAGVFDRVKPSGKCNMGARLTKLFHWYHGMLKQDEEGAALNLIVITAGAFDDDIKAPLVHVAKSLDEMGVPEHQVGVQLFQIGKPTLEVAQTFEYLDDQLHKEAHTRDIVDTTTWTGKPGSLSTDDLLKVVLGAVVKKLDERSKGMELNTAAPAKRFDGETKNKRKLPIVITMSLLRSPALTNLLGLANLSALGAATLYLRSLHAKNLEEHAEHEARMDGLEGTLRGHIGLIEDSLERLEGQRMKGMSEKAQRLYMARGREDDGEGAS</sequence>
<feature type="region of interest" description="Disordered" evidence="1">
    <location>
        <begin position="1"/>
        <end position="22"/>
    </location>
</feature>
<dbReference type="PANTHER" id="PTHR34706">
    <property type="entry name" value="SLR1338 PROTEIN"/>
    <property type="match status" value="1"/>
</dbReference>
<protein>
    <recommendedName>
        <fullName evidence="4">VWFA domain-containing protein</fullName>
    </recommendedName>
</protein>
<name>A0ABR1PPH1_DIAER</name>
<dbReference type="SUPFAM" id="SSF53300">
    <property type="entry name" value="vWA-like"/>
    <property type="match status" value="1"/>
</dbReference>
<dbReference type="Proteomes" id="UP001430848">
    <property type="component" value="Unassembled WGS sequence"/>
</dbReference>
<dbReference type="PANTHER" id="PTHR34706:SF1">
    <property type="entry name" value="VWFA DOMAIN-CONTAINING PROTEIN"/>
    <property type="match status" value="1"/>
</dbReference>
<dbReference type="InterPro" id="IPR036465">
    <property type="entry name" value="vWFA_dom_sf"/>
</dbReference>
<evidence type="ECO:0000313" key="2">
    <source>
        <dbReference type="EMBL" id="KAK7741658.1"/>
    </source>
</evidence>
<reference evidence="2 3" key="1">
    <citation type="submission" date="2024-02" db="EMBL/GenBank/DDBJ databases">
        <title>De novo assembly and annotation of 12 fungi associated with fruit tree decline syndrome in Ontario, Canada.</title>
        <authorList>
            <person name="Sulman M."/>
            <person name="Ellouze W."/>
            <person name="Ilyukhin E."/>
        </authorList>
    </citation>
    <scope>NUCLEOTIDE SEQUENCE [LARGE SCALE GENOMIC DNA]</scope>
    <source>
        <strain evidence="2 3">M169</strain>
    </source>
</reference>
<dbReference type="Gene3D" id="3.40.50.410">
    <property type="entry name" value="von Willebrand factor, type A domain"/>
    <property type="match status" value="1"/>
</dbReference>
<keyword evidence="3" id="KW-1185">Reference proteome</keyword>
<dbReference type="EMBL" id="JAKNSF020000002">
    <property type="protein sequence ID" value="KAK7741658.1"/>
    <property type="molecule type" value="Genomic_DNA"/>
</dbReference>
<gene>
    <name evidence="2" type="ORF">SLS63_001215</name>
</gene>